<evidence type="ECO:0000313" key="2">
    <source>
        <dbReference type="Proteomes" id="UP000260983"/>
    </source>
</evidence>
<dbReference type="Proteomes" id="UP000260983">
    <property type="component" value="Unassembled WGS sequence"/>
</dbReference>
<sequence length="61" mass="6890">MLRTNSVLSSLRGTSNRRMYGASAVRIRSEYGPASEELNTILSECQSPCEFYLKILVIITY</sequence>
<proteinExistence type="predicted"/>
<name>A0A3E5BSB2_9BACE</name>
<reference evidence="1 2" key="1">
    <citation type="submission" date="2018-08" db="EMBL/GenBank/DDBJ databases">
        <title>A genome reference for cultivated species of the human gut microbiota.</title>
        <authorList>
            <person name="Zou Y."/>
            <person name="Xue W."/>
            <person name="Luo G."/>
        </authorList>
    </citation>
    <scope>NUCLEOTIDE SEQUENCE [LARGE SCALE GENOMIC DNA]</scope>
    <source>
        <strain evidence="1 2">OM05-15BH</strain>
    </source>
</reference>
<dbReference type="EMBL" id="QSUL01000001">
    <property type="protein sequence ID" value="RGN40273.1"/>
    <property type="molecule type" value="Genomic_DNA"/>
</dbReference>
<evidence type="ECO:0000313" key="1">
    <source>
        <dbReference type="EMBL" id="RGN40273.1"/>
    </source>
</evidence>
<accession>A0A3E5BSB2</accession>
<protein>
    <submittedName>
        <fullName evidence="1">Uncharacterized protein</fullName>
    </submittedName>
</protein>
<gene>
    <name evidence="1" type="ORF">DXB65_01140</name>
</gene>
<comment type="caution">
    <text evidence="1">The sequence shown here is derived from an EMBL/GenBank/DDBJ whole genome shotgun (WGS) entry which is preliminary data.</text>
</comment>
<dbReference type="AlphaFoldDB" id="A0A3E5BSB2"/>
<organism evidence="1 2">
    <name type="scientific">Bacteroides oleiciplenus</name>
    <dbReference type="NCBI Taxonomy" id="626931"/>
    <lineage>
        <taxon>Bacteria</taxon>
        <taxon>Pseudomonadati</taxon>
        <taxon>Bacteroidota</taxon>
        <taxon>Bacteroidia</taxon>
        <taxon>Bacteroidales</taxon>
        <taxon>Bacteroidaceae</taxon>
        <taxon>Bacteroides</taxon>
    </lineage>
</organism>